<sequence>MRLVPKKALAVSHVAFENLGTLRHVLSGRGFEIDEIDAATVDWDAFDATQFDLVVILGGPLGVADEPSYPFLTREIAFIKQCVDTSVPLIGACLGAQLIARVLGANVTPMGVKEIGFAAVELTEAGLESALHGLRSTPVLHWHGDEFEIPEGALHLARTSIGRNQAFAFGKHVLGLQFHLEVECADIERWLVGNSGELVQEKIDPAVLRAQALRYGNELAAVSAVVFTRWLRDLGL</sequence>
<dbReference type="STRING" id="445709.ABW99_17020"/>
<dbReference type="InterPro" id="IPR029062">
    <property type="entry name" value="Class_I_gatase-like"/>
</dbReference>
<dbReference type="OrthoDB" id="9813383at2"/>
<reference evidence="3" key="1">
    <citation type="submission" date="2015-06" db="EMBL/GenBank/DDBJ databases">
        <authorList>
            <person name="Lim Y.L."/>
            <person name="Ee R."/>
            <person name="Yong D."/>
            <person name="How K.Y."/>
            <person name="Yin W.F."/>
            <person name="Chan K.G."/>
        </authorList>
    </citation>
    <scope>NUCLEOTIDE SEQUENCE [LARGE SCALE GENOMIC DNA]</scope>
    <source>
        <strain evidence="3">DSM 25325</strain>
    </source>
</reference>
<protein>
    <submittedName>
        <fullName evidence="2">Glutamine amidotransferase</fullName>
    </submittedName>
</protein>
<keyword evidence="3" id="KW-1185">Reference proteome</keyword>
<name>A0A0G3EUF7_9BURK</name>
<dbReference type="GO" id="GO:0005829">
    <property type="term" value="C:cytosol"/>
    <property type="evidence" value="ECO:0007669"/>
    <property type="project" value="TreeGrafter"/>
</dbReference>
<dbReference type="InterPro" id="IPR017926">
    <property type="entry name" value="GATASE"/>
</dbReference>
<evidence type="ECO:0000259" key="1">
    <source>
        <dbReference type="Pfam" id="PF00117"/>
    </source>
</evidence>
<dbReference type="KEGG" id="ptx:ABW99_17020"/>
<dbReference type="GO" id="GO:0016740">
    <property type="term" value="F:transferase activity"/>
    <property type="evidence" value="ECO:0007669"/>
    <property type="project" value="UniProtKB-KW"/>
</dbReference>
<dbReference type="PANTHER" id="PTHR42695:SF5">
    <property type="entry name" value="GLUTAMINE AMIDOTRANSFERASE YLR126C-RELATED"/>
    <property type="match status" value="1"/>
</dbReference>
<proteinExistence type="predicted"/>
<dbReference type="Proteomes" id="UP000036700">
    <property type="component" value="Chromosome"/>
</dbReference>
<dbReference type="AlphaFoldDB" id="A0A0G3EUF7"/>
<dbReference type="PATRIC" id="fig|445709.3.peg.3597"/>
<evidence type="ECO:0000313" key="2">
    <source>
        <dbReference type="EMBL" id="AKJ69659.1"/>
    </source>
</evidence>
<dbReference type="Gene3D" id="3.40.50.880">
    <property type="match status" value="1"/>
</dbReference>
<dbReference type="EMBL" id="CP011568">
    <property type="protein sequence ID" value="AKJ69659.1"/>
    <property type="molecule type" value="Genomic_DNA"/>
</dbReference>
<dbReference type="PANTHER" id="PTHR42695">
    <property type="entry name" value="GLUTAMINE AMIDOTRANSFERASE YLR126C-RELATED"/>
    <property type="match status" value="1"/>
</dbReference>
<dbReference type="CDD" id="cd01741">
    <property type="entry name" value="GATase1_1"/>
    <property type="match status" value="1"/>
</dbReference>
<evidence type="ECO:0000313" key="3">
    <source>
        <dbReference type="Proteomes" id="UP000036700"/>
    </source>
</evidence>
<dbReference type="Pfam" id="PF00117">
    <property type="entry name" value="GATase"/>
    <property type="match status" value="1"/>
</dbReference>
<dbReference type="RefSeq" id="WP_047215570.1">
    <property type="nucleotide sequence ID" value="NZ_CP011568.3"/>
</dbReference>
<organism evidence="2 3">
    <name type="scientific">Pandoraea thiooxydans</name>
    <dbReference type="NCBI Taxonomy" id="445709"/>
    <lineage>
        <taxon>Bacteria</taxon>
        <taxon>Pseudomonadati</taxon>
        <taxon>Pseudomonadota</taxon>
        <taxon>Betaproteobacteria</taxon>
        <taxon>Burkholderiales</taxon>
        <taxon>Burkholderiaceae</taxon>
        <taxon>Pandoraea</taxon>
    </lineage>
</organism>
<dbReference type="NCBIfam" id="NF005458">
    <property type="entry name" value="PRK07053.1"/>
    <property type="match status" value="1"/>
</dbReference>
<dbReference type="InterPro" id="IPR044992">
    <property type="entry name" value="ChyE-like"/>
</dbReference>
<accession>A0A0G3EUF7</accession>
<dbReference type="SUPFAM" id="SSF52317">
    <property type="entry name" value="Class I glutamine amidotransferase-like"/>
    <property type="match status" value="1"/>
</dbReference>
<keyword evidence="2" id="KW-0315">Glutamine amidotransferase</keyword>
<dbReference type="PROSITE" id="PS51273">
    <property type="entry name" value="GATASE_TYPE_1"/>
    <property type="match status" value="1"/>
</dbReference>
<gene>
    <name evidence="2" type="ORF">ABW99_17020</name>
</gene>
<feature type="domain" description="Glutamine amidotransferase" evidence="1">
    <location>
        <begin position="42"/>
        <end position="183"/>
    </location>
</feature>
<keyword evidence="2" id="KW-0808">Transferase</keyword>